<dbReference type="AlphaFoldDB" id="A0A9X3J8F6"/>
<reference evidence="2" key="1">
    <citation type="submission" date="2022-11" db="EMBL/GenBank/DDBJ databases">
        <title>Marilongibacter aestuarii gen. nov., sp. nov., isolated from tidal flat sediment.</title>
        <authorList>
            <person name="Jiayan W."/>
        </authorList>
    </citation>
    <scope>NUCLEOTIDE SEQUENCE</scope>
    <source>
        <strain evidence="2">Z1-6</strain>
    </source>
</reference>
<dbReference type="PANTHER" id="PTHR47099:SF1">
    <property type="entry name" value="METHYLCOBAMIDE:COM METHYLTRANSFERASE MTBA"/>
    <property type="match status" value="1"/>
</dbReference>
<organism evidence="2 3">
    <name type="scientific">Draconibacterium aestuarii</name>
    <dbReference type="NCBI Taxonomy" id="2998507"/>
    <lineage>
        <taxon>Bacteria</taxon>
        <taxon>Pseudomonadati</taxon>
        <taxon>Bacteroidota</taxon>
        <taxon>Bacteroidia</taxon>
        <taxon>Marinilabiliales</taxon>
        <taxon>Prolixibacteraceae</taxon>
        <taxon>Draconibacterium</taxon>
    </lineage>
</organism>
<evidence type="ECO:0000259" key="1">
    <source>
        <dbReference type="Pfam" id="PF01208"/>
    </source>
</evidence>
<dbReference type="EMBL" id="JAPOHD010000069">
    <property type="protein sequence ID" value="MCY1723463.1"/>
    <property type="molecule type" value="Genomic_DNA"/>
</dbReference>
<gene>
    <name evidence="2" type="ORF">OU798_24135</name>
</gene>
<comment type="caution">
    <text evidence="2">The sequence shown here is derived from an EMBL/GenBank/DDBJ whole genome shotgun (WGS) entry which is preliminary data.</text>
</comment>
<evidence type="ECO:0000313" key="3">
    <source>
        <dbReference type="Proteomes" id="UP001145087"/>
    </source>
</evidence>
<keyword evidence="3" id="KW-1185">Reference proteome</keyword>
<dbReference type="PANTHER" id="PTHR47099">
    <property type="entry name" value="METHYLCOBAMIDE:COM METHYLTRANSFERASE MTBA"/>
    <property type="match status" value="1"/>
</dbReference>
<sequence>MMNSRERVLKAINHKETGKVPVDLGSNPSSGISAIAYSNLLKHLGMDHLPVQVYDVVQQLAQPQNEIIDLFGIDVLDIGRTFNEKPQHWHPTVLANGAEAFYPAWFNPEKDASGNWIAKHKSGIPIAKMPNGATFFDQTHFPWVDGYPDTMDGLDDAMSKVLWSAFVHSPWDNAEMPGFWDELRKRAIDLKASSDKALMIVAGCNLFEWGTFIRRMDNFMMDLYLEPVNTEKLLDALLEKHLETLSKVCEAVGDVVDIIRFGDDLGAMNGPFMDPEIYRSLFKPRHKQLCDFVKQNSNMHTFLHSCGSIYKLIPDLIDAGYDILNPMQTQCTDMEPEKLKNEFGKEITFWGGGIETVGTLNNKSTEEVRAEVLERLEILSKGGGYVFNTVHNIMPDVPPENIIAMFNAVKEFNGEPKIETIK</sequence>
<dbReference type="InterPro" id="IPR052024">
    <property type="entry name" value="Methanogen_methyltrans"/>
</dbReference>
<dbReference type="Pfam" id="PF01208">
    <property type="entry name" value="URO-D"/>
    <property type="match status" value="1"/>
</dbReference>
<dbReference type="Proteomes" id="UP001145087">
    <property type="component" value="Unassembled WGS sequence"/>
</dbReference>
<evidence type="ECO:0000313" key="2">
    <source>
        <dbReference type="EMBL" id="MCY1723463.1"/>
    </source>
</evidence>
<dbReference type="GO" id="GO:0004853">
    <property type="term" value="F:uroporphyrinogen decarboxylase activity"/>
    <property type="evidence" value="ECO:0007669"/>
    <property type="project" value="InterPro"/>
</dbReference>
<accession>A0A9X3J8F6</accession>
<dbReference type="Gene3D" id="3.20.20.210">
    <property type="match status" value="1"/>
</dbReference>
<dbReference type="InterPro" id="IPR038071">
    <property type="entry name" value="UROD/MetE-like_sf"/>
</dbReference>
<dbReference type="RefSeq" id="WP_343335789.1">
    <property type="nucleotide sequence ID" value="NZ_JAPOHD010000069.1"/>
</dbReference>
<feature type="domain" description="Uroporphyrinogen decarboxylase (URO-D)" evidence="1">
    <location>
        <begin position="214"/>
        <end position="412"/>
    </location>
</feature>
<proteinExistence type="predicted"/>
<dbReference type="GO" id="GO:0006779">
    <property type="term" value="P:porphyrin-containing compound biosynthetic process"/>
    <property type="evidence" value="ECO:0007669"/>
    <property type="project" value="InterPro"/>
</dbReference>
<protein>
    <recommendedName>
        <fullName evidence="1">Uroporphyrinogen decarboxylase (URO-D) domain-containing protein</fullName>
    </recommendedName>
</protein>
<dbReference type="InterPro" id="IPR000257">
    <property type="entry name" value="Uroporphyrinogen_deCOase"/>
</dbReference>
<name>A0A9X3J8F6_9BACT</name>
<dbReference type="SUPFAM" id="SSF51726">
    <property type="entry name" value="UROD/MetE-like"/>
    <property type="match status" value="1"/>
</dbReference>